<protein>
    <recommendedName>
        <fullName evidence="9">Beta-fructofuranosidase</fullName>
    </recommendedName>
</protein>
<dbReference type="Gene3D" id="2.60.120.560">
    <property type="entry name" value="Exo-inulinase, domain 1"/>
    <property type="match status" value="3"/>
</dbReference>
<dbReference type="InterPro" id="IPR050551">
    <property type="entry name" value="Fructan_Metab_Enzymes"/>
</dbReference>
<dbReference type="Pfam" id="PF00251">
    <property type="entry name" value="Glyco_hydro_32N"/>
    <property type="match status" value="4"/>
</dbReference>
<dbReference type="InterPro" id="IPR018053">
    <property type="entry name" value="Glyco_hydro_32_AS"/>
</dbReference>
<dbReference type="PANTHER" id="PTHR31953">
    <property type="entry name" value="BETA-FRUCTOFURANOSIDASE, INSOLUBLE ISOENZYME CWINV1-RELATED"/>
    <property type="match status" value="1"/>
</dbReference>
<sequence>MTNFSVSMILLFSLLQSHGIVELEASTNEPYRTGFHFQPAKNWMNVLTFLFLCALPLSFGYICCDCGNAPMIFDGLGYADPNELNNIIWAYPPSDQYGCWSGSATILPGGRPAIFYTGTIDSNNTQVQNLAMPKNYSDPYLREWFKNSKNPLISATKPIDATLFRDPTTAWLGPDKRWRMLIGSIIDNKGLAILYRSSKDFKHWTKAKHPLHSDKHTGMWECPDFYPVSTVGPRKGVDTSILGPNVKHVLKASLGGPHRDCYTIGTYNISKDKFIPDQDGSLGGVPGLRYDYGKFYASKTFFDSAKNRRILWGWVNESSSVDDDIKKADITYSLGLLSKSSLQSFIGLIVQAIPRSIWLDKSGKQLVQWPVVEIESLRVNKVELPSKFLEAGSVLQVSGVMAAQVDIEISFEITEFEKVEMLDPSWTNPQLLCSQKGASVKSAFGPFGLLVLASKGLQEYTAVFFRIFKGNDKYVVLLCSDQSSSSLNNKNDKTSYGAFLDLDPVHEKLSLRSLIDHSIVENFGGDGKACITARVYPTLAIEKDAHLYAFNYGTESVKISSLNPNGSATILPGGKPAMLYTGSIDSQGTQVQNLAMPKNSSNPYLKEWLKYKNNPILSAPEPINGTFLRDPSTAWLGPDRRWRVIIGSLIDNKIGTKNRRILWGWVKESSTWGDDIKKGWSGLQAIPRSLWLDKSGKQLVQWPIVEIESLHENQVVLPSKFLEGGSLLEIFGVTAAQADIEISFEITELDKAEVLEPNSADPQLLCSPKGASVKSAFGPFGLLVLASKGLQEYTAVFFRIYKSQDKYVALMCSDQSSSSLNNKNDKTSYGAFFNVDPVHERLSLRSLIDHSIVESFGGGGKACITARVYPTLAIDNDAHLYAFNYGIEKVNITSLTAWSMKKAQINIANPINRVASNEKLSSKFLETLSVLEVYGVTAAQADNEISFEINWSLRKQYCWTQVGPIRSHAIVELEASDQPYRTGYHFQPAENWMNDPNGSATILPEGKPAMLYTGLIDSQEKQVQNLAMPKNVSDPYLKEWFKYKNNPILSAPKPINETLFRDPSTAWLGPDKRWRMIIGSLIDNKEGLVLLYTSNDFKHWIKAKDPLLSEKHTGMWECPDFFPVSTIDQNGVDTSIFGQNVKHVLKISLFDYHRDCYTIGTYDVNKDKFVPEEGSVGDVPGLRYDYGKFYASKSFFDSANNRRILWAWVNESSSWGDDIKKGWSGLQAIPRSLWLDKSGKQLVQWPIVEIESLRENQVDLPSKFLEGGSLLEISGVIAAQADIEISFEITELDKAEVLEPNWIDPQLLCSQKGASVKSAFGPFGLLVLASKDLQEYTAVFFRIYKSQDKYVVLLCSDQSSSSLNNKNDKTSYGAFLDVDPVHEQLSLRSLIDHSIVESFGGEGKACITARVYPTLAIENDAHLYAFNYGTEKVKLSSLTAWSMKKAQINIANPIKRGVSDKNIKF</sequence>
<comment type="similarity">
    <text evidence="1">Belongs to the glycosyl hydrolase 32 family.</text>
</comment>
<proteinExistence type="inferred from homology"/>
<evidence type="ECO:0000256" key="4">
    <source>
        <dbReference type="SAM" id="SignalP"/>
    </source>
</evidence>
<dbReference type="InterPro" id="IPR023296">
    <property type="entry name" value="Glyco_hydro_beta-prop_sf"/>
</dbReference>
<feature type="domain" description="Glycosyl hydrolase family 32 C-terminal" evidence="6">
    <location>
        <begin position="726"/>
        <end position="899"/>
    </location>
</feature>
<dbReference type="InterPro" id="IPR001362">
    <property type="entry name" value="Glyco_hydro_32"/>
</dbReference>
<evidence type="ECO:0000259" key="6">
    <source>
        <dbReference type="Pfam" id="PF08244"/>
    </source>
</evidence>
<dbReference type="SUPFAM" id="SSF49899">
    <property type="entry name" value="Concanavalin A-like lectins/glucanases"/>
    <property type="match status" value="3"/>
</dbReference>
<keyword evidence="2" id="KW-0378">Hydrolase</keyword>
<dbReference type="InterPro" id="IPR013320">
    <property type="entry name" value="ConA-like_dom_sf"/>
</dbReference>
<evidence type="ECO:0000259" key="5">
    <source>
        <dbReference type="Pfam" id="PF00251"/>
    </source>
</evidence>
<evidence type="ECO:0000313" key="8">
    <source>
        <dbReference type="Proteomes" id="UP000827721"/>
    </source>
</evidence>
<feature type="domain" description="Glycosyl hydrolase family 32 C-terminal" evidence="6">
    <location>
        <begin position="1249"/>
        <end position="1442"/>
    </location>
</feature>
<feature type="domain" description="Glycosyl hydrolase family 32 N-terminal" evidence="5">
    <location>
        <begin position="566"/>
        <end position="650"/>
    </location>
</feature>
<dbReference type="CDD" id="cd18624">
    <property type="entry name" value="GH32_Fruct1-like"/>
    <property type="match status" value="2"/>
</dbReference>
<feature type="domain" description="Glycosyl hydrolase family 32 N-terminal" evidence="5">
    <location>
        <begin position="998"/>
        <end position="1246"/>
    </location>
</feature>
<feature type="chain" id="PRO_5045475067" description="Beta-fructofuranosidase" evidence="4">
    <location>
        <begin position="20"/>
        <end position="1465"/>
    </location>
</feature>
<feature type="signal peptide" evidence="4">
    <location>
        <begin position="1"/>
        <end position="19"/>
    </location>
</feature>
<dbReference type="InterPro" id="IPR013148">
    <property type="entry name" value="Glyco_hydro_32_N"/>
</dbReference>
<keyword evidence="8" id="KW-1185">Reference proteome</keyword>
<accession>A0ABQ8HMB7</accession>
<dbReference type="SMART" id="SM00640">
    <property type="entry name" value="Glyco_32"/>
    <property type="match status" value="3"/>
</dbReference>
<dbReference type="InterPro" id="IPR013189">
    <property type="entry name" value="Glyco_hydro_32_C"/>
</dbReference>
<feature type="domain" description="Glycosyl hydrolase family 32 C-terminal" evidence="6">
    <location>
        <begin position="373"/>
        <end position="561"/>
    </location>
</feature>
<reference evidence="7 8" key="1">
    <citation type="submission" date="2021-02" db="EMBL/GenBank/DDBJ databases">
        <title>Plant Genome Project.</title>
        <authorList>
            <person name="Zhang R.-G."/>
        </authorList>
    </citation>
    <scope>NUCLEOTIDE SEQUENCE [LARGE SCALE GENOMIC DNA]</scope>
    <source>
        <tissue evidence="7">Leaves</tissue>
    </source>
</reference>
<feature type="domain" description="Glycosyl hydrolase family 32 N-terminal" evidence="5">
    <location>
        <begin position="89"/>
        <end position="370"/>
    </location>
</feature>
<evidence type="ECO:0008006" key="9">
    <source>
        <dbReference type="Google" id="ProtNLM"/>
    </source>
</evidence>
<comment type="caution">
    <text evidence="7">The sequence shown here is derived from an EMBL/GenBank/DDBJ whole genome shotgun (WGS) entry which is preliminary data.</text>
</comment>
<name>A0ABQ8HMB7_9ROSI</name>
<dbReference type="PROSITE" id="PS00609">
    <property type="entry name" value="GLYCOSYL_HYDROL_F32"/>
    <property type="match status" value="1"/>
</dbReference>
<dbReference type="SUPFAM" id="SSF75005">
    <property type="entry name" value="Arabinanase/levansucrase/invertase"/>
    <property type="match status" value="3"/>
</dbReference>
<evidence type="ECO:0000313" key="7">
    <source>
        <dbReference type="EMBL" id="KAH7565490.1"/>
    </source>
</evidence>
<evidence type="ECO:0000256" key="2">
    <source>
        <dbReference type="ARBA" id="ARBA00022801"/>
    </source>
</evidence>
<dbReference type="EMBL" id="JAFEMO010000009">
    <property type="protein sequence ID" value="KAH7565490.1"/>
    <property type="molecule type" value="Genomic_DNA"/>
</dbReference>
<dbReference type="Pfam" id="PF08244">
    <property type="entry name" value="Glyco_hydro_32C"/>
    <property type="match status" value="3"/>
</dbReference>
<feature type="domain" description="Glycosyl hydrolase family 32 N-terminal" evidence="5">
    <location>
        <begin position="656"/>
        <end position="703"/>
    </location>
</feature>
<keyword evidence="4" id="KW-0732">Signal</keyword>
<evidence type="ECO:0000256" key="3">
    <source>
        <dbReference type="ARBA" id="ARBA00023295"/>
    </source>
</evidence>
<gene>
    <name evidence="7" type="ORF">JRO89_XS09G0217400</name>
</gene>
<organism evidence="7 8">
    <name type="scientific">Xanthoceras sorbifolium</name>
    <dbReference type="NCBI Taxonomy" id="99658"/>
    <lineage>
        <taxon>Eukaryota</taxon>
        <taxon>Viridiplantae</taxon>
        <taxon>Streptophyta</taxon>
        <taxon>Embryophyta</taxon>
        <taxon>Tracheophyta</taxon>
        <taxon>Spermatophyta</taxon>
        <taxon>Magnoliopsida</taxon>
        <taxon>eudicotyledons</taxon>
        <taxon>Gunneridae</taxon>
        <taxon>Pentapetalae</taxon>
        <taxon>rosids</taxon>
        <taxon>malvids</taxon>
        <taxon>Sapindales</taxon>
        <taxon>Sapindaceae</taxon>
        <taxon>Xanthoceroideae</taxon>
        <taxon>Xanthoceras</taxon>
    </lineage>
</organism>
<dbReference type="Gene3D" id="2.115.10.20">
    <property type="entry name" value="Glycosyl hydrolase domain, family 43"/>
    <property type="match status" value="4"/>
</dbReference>
<evidence type="ECO:0000256" key="1">
    <source>
        <dbReference type="ARBA" id="ARBA00009902"/>
    </source>
</evidence>
<keyword evidence="3" id="KW-0326">Glycosidase</keyword>
<dbReference type="Proteomes" id="UP000827721">
    <property type="component" value="Unassembled WGS sequence"/>
</dbReference>